<name>A0ABR7VM42_VIRHA</name>
<evidence type="ECO:0000256" key="1">
    <source>
        <dbReference type="SAM" id="Phobius"/>
    </source>
</evidence>
<protein>
    <submittedName>
        <fullName evidence="2">Uncharacterized protein</fullName>
    </submittedName>
</protein>
<sequence length="49" mass="4903">MNYSGVGLIFISCLSVGSGVGLLFGELEVGGTIGLGAGIVLTAIFRKSK</sequence>
<gene>
    <name evidence="2" type="ORF">IC602_10270</name>
</gene>
<dbReference type="EMBL" id="JACWEZ010000005">
    <property type="protein sequence ID" value="MBD1222988.1"/>
    <property type="molecule type" value="Genomic_DNA"/>
</dbReference>
<keyword evidence="1" id="KW-0472">Membrane</keyword>
<comment type="caution">
    <text evidence="2">The sequence shown here is derived from an EMBL/GenBank/DDBJ whole genome shotgun (WGS) entry which is preliminary data.</text>
</comment>
<feature type="transmembrane region" description="Helical" evidence="1">
    <location>
        <begin position="29"/>
        <end position="45"/>
    </location>
</feature>
<accession>A0ABR7VM42</accession>
<dbReference type="Proteomes" id="UP000621631">
    <property type="component" value="Unassembled WGS sequence"/>
</dbReference>
<reference evidence="2 3" key="1">
    <citation type="submission" date="2020-09" db="EMBL/GenBank/DDBJ databases">
        <title>Draft Genome Sequences of Oil-Oxidizing Bacteria Halomonas titanicae, Marinobacter lutaoensis, and Virgibacillus halodenitrificans Isolated from Highly Saline Environments.</title>
        <authorList>
            <person name="Grouzdev D.S."/>
            <person name="Sokolova D.S."/>
            <person name="Semenova E.M."/>
            <person name="Borzenkov I.A."/>
            <person name="Bidzhieva S.K."/>
            <person name="Poltaraus A.B."/>
            <person name="Nazina T.N."/>
        </authorList>
    </citation>
    <scope>NUCLEOTIDE SEQUENCE [LARGE SCALE GENOMIC DNA]</scope>
    <source>
        <strain evidence="2 3">VKM B-3472D</strain>
    </source>
</reference>
<keyword evidence="3" id="KW-1185">Reference proteome</keyword>
<proteinExistence type="predicted"/>
<keyword evidence="1" id="KW-0812">Transmembrane</keyword>
<organism evidence="2 3">
    <name type="scientific">Virgibacillus halodenitrificans</name>
    <name type="common">Bacillus halodenitrificans</name>
    <dbReference type="NCBI Taxonomy" id="1482"/>
    <lineage>
        <taxon>Bacteria</taxon>
        <taxon>Bacillati</taxon>
        <taxon>Bacillota</taxon>
        <taxon>Bacilli</taxon>
        <taxon>Bacillales</taxon>
        <taxon>Bacillaceae</taxon>
        <taxon>Virgibacillus</taxon>
    </lineage>
</organism>
<dbReference type="RefSeq" id="WP_189778110.1">
    <property type="nucleotide sequence ID" value="NZ_JACWEZ010000005.1"/>
</dbReference>
<evidence type="ECO:0000313" key="3">
    <source>
        <dbReference type="Proteomes" id="UP000621631"/>
    </source>
</evidence>
<evidence type="ECO:0000313" key="2">
    <source>
        <dbReference type="EMBL" id="MBD1222988.1"/>
    </source>
</evidence>
<keyword evidence="1" id="KW-1133">Transmembrane helix</keyword>